<dbReference type="Gene3D" id="3.30.1520.10">
    <property type="entry name" value="Phox-like domain"/>
    <property type="match status" value="1"/>
</dbReference>
<name>A0A080ZRI4_PHYNI</name>
<dbReference type="InterPro" id="IPR001683">
    <property type="entry name" value="PX_dom"/>
</dbReference>
<gene>
    <name evidence="2" type="ORF">F444_14155</name>
</gene>
<reference evidence="2 3" key="1">
    <citation type="submission" date="2013-11" db="EMBL/GenBank/DDBJ databases">
        <title>The Genome Sequence of Phytophthora parasitica P1976.</title>
        <authorList>
            <consortium name="The Broad Institute Genomics Platform"/>
            <person name="Russ C."/>
            <person name="Tyler B."/>
            <person name="Panabieres F."/>
            <person name="Shan W."/>
            <person name="Tripathy S."/>
            <person name="Grunwald N."/>
            <person name="Machado M."/>
            <person name="Johnson C.S."/>
            <person name="Walker B."/>
            <person name="Young S."/>
            <person name="Zeng Q."/>
            <person name="Gargeya S."/>
            <person name="Fitzgerald M."/>
            <person name="Haas B."/>
            <person name="Abouelleil A."/>
            <person name="Allen A.W."/>
            <person name="Alvarado L."/>
            <person name="Arachchi H.M."/>
            <person name="Berlin A.M."/>
            <person name="Chapman S.B."/>
            <person name="Gainer-Dewar J."/>
            <person name="Goldberg J."/>
            <person name="Griggs A."/>
            <person name="Gujja S."/>
            <person name="Hansen M."/>
            <person name="Howarth C."/>
            <person name="Imamovic A."/>
            <person name="Ireland A."/>
            <person name="Larimer J."/>
            <person name="McCowan C."/>
            <person name="Murphy C."/>
            <person name="Pearson M."/>
            <person name="Poon T.W."/>
            <person name="Priest M."/>
            <person name="Roberts A."/>
            <person name="Saif S."/>
            <person name="Shea T."/>
            <person name="Sisk P."/>
            <person name="Sykes S."/>
            <person name="Wortman J."/>
            <person name="Nusbaum C."/>
            <person name="Birren B."/>
        </authorList>
    </citation>
    <scope>NUCLEOTIDE SEQUENCE [LARGE SCALE GENOMIC DNA]</scope>
    <source>
        <strain evidence="2 3">P1976</strain>
    </source>
</reference>
<dbReference type="InterPro" id="IPR036871">
    <property type="entry name" value="PX_dom_sf"/>
</dbReference>
<dbReference type="PROSITE" id="PS50195">
    <property type="entry name" value="PX"/>
    <property type="match status" value="1"/>
</dbReference>
<feature type="domain" description="PX" evidence="1">
    <location>
        <begin position="39"/>
        <end position="181"/>
    </location>
</feature>
<evidence type="ECO:0000313" key="3">
    <source>
        <dbReference type="Proteomes" id="UP000028582"/>
    </source>
</evidence>
<evidence type="ECO:0000259" key="1">
    <source>
        <dbReference type="PROSITE" id="PS50195"/>
    </source>
</evidence>
<dbReference type="CDD" id="cd06093">
    <property type="entry name" value="PX_domain"/>
    <property type="match status" value="1"/>
</dbReference>
<accession>A0A080ZRI4</accession>
<dbReference type="Proteomes" id="UP000028582">
    <property type="component" value="Unassembled WGS sequence"/>
</dbReference>
<dbReference type="Pfam" id="PF00787">
    <property type="entry name" value="PX"/>
    <property type="match status" value="1"/>
</dbReference>
<proteinExistence type="predicted"/>
<comment type="caution">
    <text evidence="2">The sequence shown here is derived from an EMBL/GenBank/DDBJ whole genome shotgun (WGS) entry which is preliminary data.</text>
</comment>
<dbReference type="SUPFAM" id="SSF64268">
    <property type="entry name" value="PX domain"/>
    <property type="match status" value="1"/>
</dbReference>
<dbReference type="OrthoDB" id="93250at2759"/>
<organism evidence="2 3">
    <name type="scientific">Phytophthora nicotianae P1976</name>
    <dbReference type="NCBI Taxonomy" id="1317066"/>
    <lineage>
        <taxon>Eukaryota</taxon>
        <taxon>Sar</taxon>
        <taxon>Stramenopiles</taxon>
        <taxon>Oomycota</taxon>
        <taxon>Peronosporomycetes</taxon>
        <taxon>Peronosporales</taxon>
        <taxon>Peronosporaceae</taxon>
        <taxon>Phytophthora</taxon>
    </lineage>
</organism>
<dbReference type="EMBL" id="ANJA01002569">
    <property type="protein sequence ID" value="ETO69245.1"/>
    <property type="molecule type" value="Genomic_DNA"/>
</dbReference>
<sequence>MIYFAICLVSPVKSIGIAAMYLDDDCFHSSISCRSDNLDPKLVVKLANVKPGMHMGDPTRYVLQCSLANTDHEWSVERRFSEFRDLLKALRAFFLRHGGGARPLCFGCTWFTQTLRSYWLPRRHLLCSRSTNVINQRRTELHQFALILASHTFSAVPKCISCAKTIFPIVRDFFVRDATLPANVSLQTLEQSLQAKNFSPVSDPSKSQIEFRKARSVWKVLQMEKPVYSKLSEYQQQQMCREQQRVAISPVASENRS</sequence>
<protein>
    <recommendedName>
        <fullName evidence="1">PX domain-containing protein</fullName>
    </recommendedName>
</protein>
<dbReference type="GO" id="GO:0035091">
    <property type="term" value="F:phosphatidylinositol binding"/>
    <property type="evidence" value="ECO:0007669"/>
    <property type="project" value="InterPro"/>
</dbReference>
<evidence type="ECO:0000313" key="2">
    <source>
        <dbReference type="EMBL" id="ETO69245.1"/>
    </source>
</evidence>
<dbReference type="AlphaFoldDB" id="A0A080ZRI4"/>